<keyword evidence="2" id="KW-1185">Reference proteome</keyword>
<dbReference type="EMBL" id="JAAIWM010000008">
    <property type="protein sequence ID" value="NEY73629.1"/>
    <property type="molecule type" value="Genomic_DNA"/>
</dbReference>
<organism evidence="1 2">
    <name type="scientific">Bacillus mesophilus</name>
    <dbReference type="NCBI Taxonomy" id="1808955"/>
    <lineage>
        <taxon>Bacteria</taxon>
        <taxon>Bacillati</taxon>
        <taxon>Bacillota</taxon>
        <taxon>Bacilli</taxon>
        <taxon>Bacillales</taxon>
        <taxon>Bacillaceae</taxon>
        <taxon>Bacillus</taxon>
    </lineage>
</organism>
<dbReference type="RefSeq" id="WP_163181357.1">
    <property type="nucleotide sequence ID" value="NZ_JAAIWM010000008.1"/>
</dbReference>
<name>A0A6M0QD02_9BACI</name>
<sequence>MKKNEEEKHINVSGSFQVIDEERREELEDVQNRYGLDEESLYYARQFMED</sequence>
<proteinExistence type="predicted"/>
<evidence type="ECO:0000313" key="2">
    <source>
        <dbReference type="Proteomes" id="UP000481043"/>
    </source>
</evidence>
<protein>
    <submittedName>
        <fullName evidence="1">Uncharacterized protein</fullName>
    </submittedName>
</protein>
<gene>
    <name evidence="1" type="ORF">G4D63_18090</name>
</gene>
<comment type="caution">
    <text evidence="1">The sequence shown here is derived from an EMBL/GenBank/DDBJ whole genome shotgun (WGS) entry which is preliminary data.</text>
</comment>
<evidence type="ECO:0000313" key="1">
    <source>
        <dbReference type="EMBL" id="NEY73629.1"/>
    </source>
</evidence>
<dbReference type="AlphaFoldDB" id="A0A6M0QD02"/>
<accession>A0A6M0QD02</accession>
<reference evidence="1 2" key="1">
    <citation type="submission" date="2020-02" db="EMBL/GenBank/DDBJ databases">
        <title>Bacillus aquiflavi sp. nov., isolated from yellow water of strong flavor Chinese baijiu in Yibin region of China.</title>
        <authorList>
            <person name="Xie J."/>
        </authorList>
    </citation>
    <scope>NUCLEOTIDE SEQUENCE [LARGE SCALE GENOMIC DNA]</scope>
    <source>
        <strain evidence="1 2">SA4</strain>
    </source>
</reference>
<dbReference type="Proteomes" id="UP000481043">
    <property type="component" value="Unassembled WGS sequence"/>
</dbReference>